<accession>A0AAW0EM05</accession>
<dbReference type="GO" id="GO:0000398">
    <property type="term" value="P:mRNA splicing, via spliceosome"/>
    <property type="evidence" value="ECO:0007669"/>
    <property type="project" value="InterPro"/>
</dbReference>
<feature type="compositionally biased region" description="Pro residues" evidence="1">
    <location>
        <begin position="361"/>
        <end position="370"/>
    </location>
</feature>
<feature type="compositionally biased region" description="Low complexity" evidence="1">
    <location>
        <begin position="51"/>
        <end position="74"/>
    </location>
</feature>
<protein>
    <submittedName>
        <fullName evidence="2">Uncharacterized protein</fullName>
    </submittedName>
</protein>
<dbReference type="PANTHER" id="PTHR15818">
    <property type="entry name" value="G PATCH AND KOW-CONTAINING"/>
    <property type="match status" value="1"/>
</dbReference>
<feature type="compositionally biased region" description="Acidic residues" evidence="1">
    <location>
        <begin position="75"/>
        <end position="86"/>
    </location>
</feature>
<comment type="caution">
    <text evidence="2">The sequence shown here is derived from an EMBL/GenBank/DDBJ whole genome shotgun (WGS) entry which is preliminary data.</text>
</comment>
<keyword evidence="3" id="KW-1185">Reference proteome</keyword>
<feature type="compositionally biased region" description="Low complexity" evidence="1">
    <location>
        <begin position="343"/>
        <end position="360"/>
    </location>
</feature>
<dbReference type="PANTHER" id="PTHR15818:SF2">
    <property type="entry name" value="G-PATCH DOMAIN AND KOW MOTIFS-CONTAINING PROTEIN"/>
    <property type="match status" value="1"/>
</dbReference>
<feature type="region of interest" description="Disordered" evidence="1">
    <location>
        <begin position="208"/>
        <end position="243"/>
    </location>
</feature>
<evidence type="ECO:0000313" key="2">
    <source>
        <dbReference type="EMBL" id="KAK7194186.1"/>
    </source>
</evidence>
<name>A0AAW0EM05_9TRYP</name>
<dbReference type="EMBL" id="JAECZO010000032">
    <property type="protein sequence ID" value="KAK7194186.1"/>
    <property type="molecule type" value="Genomic_DNA"/>
</dbReference>
<feature type="compositionally biased region" description="Basic and acidic residues" evidence="1">
    <location>
        <begin position="27"/>
        <end position="40"/>
    </location>
</feature>
<dbReference type="Proteomes" id="UP001430356">
    <property type="component" value="Unassembled WGS sequence"/>
</dbReference>
<evidence type="ECO:0000313" key="3">
    <source>
        <dbReference type="Proteomes" id="UP001430356"/>
    </source>
</evidence>
<evidence type="ECO:0000256" key="1">
    <source>
        <dbReference type="SAM" id="MobiDB-lite"/>
    </source>
</evidence>
<dbReference type="InterPro" id="IPR045166">
    <property type="entry name" value="Spp2-like"/>
</dbReference>
<feature type="compositionally biased region" description="Low complexity" evidence="1">
    <location>
        <begin position="151"/>
        <end position="168"/>
    </location>
</feature>
<proteinExistence type="predicted"/>
<feature type="region of interest" description="Disordered" evidence="1">
    <location>
        <begin position="1"/>
        <end position="168"/>
    </location>
</feature>
<dbReference type="AlphaFoldDB" id="A0AAW0EM05"/>
<dbReference type="GO" id="GO:0005681">
    <property type="term" value="C:spliceosomal complex"/>
    <property type="evidence" value="ECO:0007669"/>
    <property type="project" value="TreeGrafter"/>
</dbReference>
<reference evidence="2 3" key="1">
    <citation type="journal article" date="2021" name="MBio">
        <title>A New Model Trypanosomatid, Novymonas esmeraldas: Genomic Perception of Its 'Candidatus Pandoraea novymonadis' Endosymbiont.</title>
        <authorList>
            <person name="Zakharova A."/>
            <person name="Saura A."/>
            <person name="Butenko A."/>
            <person name="Podesvova L."/>
            <person name="Warmusova S."/>
            <person name="Kostygov A.Y."/>
            <person name="Nenarokova A."/>
            <person name="Lukes J."/>
            <person name="Opperdoes F.R."/>
            <person name="Yurchenko V."/>
        </authorList>
    </citation>
    <scope>NUCLEOTIDE SEQUENCE [LARGE SCALE GENOMIC DNA]</scope>
    <source>
        <strain evidence="2 3">E262AT.01</strain>
    </source>
</reference>
<feature type="region of interest" description="Disordered" evidence="1">
    <location>
        <begin position="343"/>
        <end position="370"/>
    </location>
</feature>
<gene>
    <name evidence="2" type="ORF">NESM_000332500</name>
</gene>
<organism evidence="2 3">
    <name type="scientific">Novymonas esmeraldas</name>
    <dbReference type="NCBI Taxonomy" id="1808958"/>
    <lineage>
        <taxon>Eukaryota</taxon>
        <taxon>Discoba</taxon>
        <taxon>Euglenozoa</taxon>
        <taxon>Kinetoplastea</taxon>
        <taxon>Metakinetoplastina</taxon>
        <taxon>Trypanosomatida</taxon>
        <taxon>Trypanosomatidae</taxon>
        <taxon>Novymonas</taxon>
    </lineage>
</organism>
<sequence>MSDAAPPAKRPATEKSRCGAAAPALSARERFLRELERYASDDDGDGGSGGADTAAVAARVAPRPAPAHADFFFGDGDDAIAADDDAHEPPRTTARGQDGTGASASGGHDGSSDAAPLRVGLQLLHRMHTLGGVGAERAPPASQPPHDRSARSTSTPTSAQQQQSSSGSFEVVQAYVPLSTGGFLSTAGAAGDTMEGHQVRVGDVLALRKPPGTAASPPPPPPPHTNRSASTTPSSSPTTATAPASAAAVEVLAQRAMGHFKSAAAFTSDEVKYGRSLTPEMTRVLFEVARVDQHSRSVEAVFLDGARAKLSYLEVRPAGYVERKMYAAWKADPASRPVATIHSAAASPTTSSSPTATAAPSQPPSPPPPAAAWWVTPRLLVRLAAESAGDWYGKRCAVTSVQRSGNRIRLTEVLEEAADGDGGTAVAETRELVGLDGLETVIPRKGGRAMVVLGARRGEMCTVRNRVRGPDGELIAVEVEVGRTKEVLAMRPEELCALCPTATASPAAAARRA</sequence>
<feature type="compositionally biased region" description="Low complexity" evidence="1">
    <location>
        <begin position="228"/>
        <end position="243"/>
    </location>
</feature>